<feature type="transmembrane region" description="Helical" evidence="1">
    <location>
        <begin position="91"/>
        <end position="109"/>
    </location>
</feature>
<feature type="transmembrane region" description="Helical" evidence="1">
    <location>
        <begin position="12"/>
        <end position="29"/>
    </location>
</feature>
<keyword evidence="1" id="KW-0812">Transmembrane</keyword>
<dbReference type="Proteomes" id="UP000539265">
    <property type="component" value="Unassembled WGS sequence"/>
</dbReference>
<keyword evidence="1" id="KW-0472">Membrane</keyword>
<name>A0A839SAZ2_9SPHI</name>
<proteinExistence type="predicted"/>
<evidence type="ECO:0000313" key="3">
    <source>
        <dbReference type="Proteomes" id="UP000539265"/>
    </source>
</evidence>
<evidence type="ECO:0000313" key="2">
    <source>
        <dbReference type="EMBL" id="MBB3054413.1"/>
    </source>
</evidence>
<feature type="transmembrane region" description="Helical" evidence="1">
    <location>
        <begin position="67"/>
        <end position="85"/>
    </location>
</feature>
<dbReference type="RefSeq" id="WP_096356982.1">
    <property type="nucleotide sequence ID" value="NZ_AP017313.1"/>
</dbReference>
<sequence length="121" mass="13275">MKFISPKIHGVIDYLMVIVLLCSPAFFSFTGTLAIFTYALGAVHLLLSILTDYPLGIFKAIPVTIHATIEVLVGVILIALAYTLFGDNPDGKLFFVIFGTVILLTWLVTDYMGNDFNEATL</sequence>
<dbReference type="OrthoDB" id="129082at2"/>
<protein>
    <submittedName>
        <fullName evidence="2">ABC-type transport system involved in cytochrome c biogenesis permease component</fullName>
    </submittedName>
</protein>
<reference evidence="2" key="1">
    <citation type="submission" date="2020-08" db="EMBL/GenBank/DDBJ databases">
        <title>Genomic Encyclopedia of Type Strains, Phase III (KMG-III): the genomes of soil and plant-associated and newly described type strains.</title>
        <authorList>
            <person name="Whitman W."/>
        </authorList>
    </citation>
    <scope>NUCLEOTIDE SEQUENCE [LARGE SCALE GENOMIC DNA]</scope>
    <source>
        <strain evidence="2">CECT 8628</strain>
    </source>
</reference>
<dbReference type="EMBL" id="JACHWX010000002">
    <property type="protein sequence ID" value="MBB3054413.1"/>
    <property type="molecule type" value="Genomic_DNA"/>
</dbReference>
<accession>A0A839SAZ2</accession>
<evidence type="ECO:0000256" key="1">
    <source>
        <dbReference type="SAM" id="Phobius"/>
    </source>
</evidence>
<dbReference type="AlphaFoldDB" id="A0A839SAZ2"/>
<feature type="transmembrane region" description="Helical" evidence="1">
    <location>
        <begin position="35"/>
        <end position="55"/>
    </location>
</feature>
<organism evidence="2 3">
    <name type="scientific">Mucilaginibacter gotjawali</name>
    <dbReference type="NCBI Taxonomy" id="1550579"/>
    <lineage>
        <taxon>Bacteria</taxon>
        <taxon>Pseudomonadati</taxon>
        <taxon>Bacteroidota</taxon>
        <taxon>Sphingobacteriia</taxon>
        <taxon>Sphingobacteriales</taxon>
        <taxon>Sphingobacteriaceae</taxon>
        <taxon>Mucilaginibacter</taxon>
    </lineage>
</organism>
<comment type="caution">
    <text evidence="2">The sequence shown here is derived from an EMBL/GenBank/DDBJ whole genome shotgun (WGS) entry which is preliminary data.</text>
</comment>
<gene>
    <name evidence="2" type="ORF">FHS11_000823</name>
</gene>
<keyword evidence="3" id="KW-1185">Reference proteome</keyword>
<keyword evidence="1" id="KW-1133">Transmembrane helix</keyword>